<dbReference type="InterPro" id="IPR013083">
    <property type="entry name" value="Znf_RING/FYVE/PHD"/>
</dbReference>
<dbReference type="OrthoDB" id="5963at2759"/>
<dbReference type="Gene3D" id="3.30.40.10">
    <property type="entry name" value="Zinc/RING finger domain, C3HC4 (zinc finger)"/>
    <property type="match status" value="1"/>
</dbReference>
<evidence type="ECO:0000256" key="3">
    <source>
        <dbReference type="ARBA" id="ARBA00022771"/>
    </source>
</evidence>
<dbReference type="GO" id="GO:0006357">
    <property type="term" value="P:regulation of transcription by RNA polymerase II"/>
    <property type="evidence" value="ECO:0007669"/>
    <property type="project" value="TreeGrafter"/>
</dbReference>
<comment type="caution">
    <text evidence="12">The sequence shown here is derived from an EMBL/GenBank/DDBJ whole genome shotgun (WGS) entry which is preliminary data.</text>
</comment>
<gene>
    <name evidence="12" type="ORF">BV898_10438</name>
</gene>
<dbReference type="InterPro" id="IPR057657">
    <property type="entry name" value="MAT1_CAK-anch"/>
</dbReference>
<comment type="subcellular location">
    <subcellularLocation>
        <location evidence="1">Nucleus</location>
    </subcellularLocation>
</comment>
<dbReference type="NCBIfam" id="TIGR00570">
    <property type="entry name" value="cdk7"/>
    <property type="match status" value="1"/>
</dbReference>
<keyword evidence="3 10" id="KW-0863">Zinc-finger</keyword>
<evidence type="ECO:0000256" key="5">
    <source>
        <dbReference type="ARBA" id="ARBA00023242"/>
    </source>
</evidence>
<feature type="domain" description="RING-type" evidence="11">
    <location>
        <begin position="6"/>
        <end position="50"/>
    </location>
</feature>
<evidence type="ECO:0000256" key="7">
    <source>
        <dbReference type="ARBA" id="ARBA00077380"/>
    </source>
</evidence>
<sequence length="309" mass="35523">MDWQTCPRCKSSRYRNPSLVLKVNVCGHCLCENCVNQLFNRGSGPCPQCQVILKKDKFRVQFFEDAEMDKEVDIRRKVTQELFLREEDFPSLRAYNDYLEEVEGFIFNLVSGTDLEGTRRAMDAMKDTYKKGLQNSRWKKSNDQVFLEELVEKERASNDEVSRHAHDSQREEEIRKAKEKDQLLDLLQDSDMSAESVLADHKRKRGILDVEERYHVVPEVRPKQVIEEPPPIITAADAEWFLLDDRQLCGVEDDLNGPPVLSPDSLAAAGFLRSIRETPAAELAMGFTCVFPARRALLAAFDGLYNFQK</sequence>
<dbReference type="EMBL" id="MTYJ01000089">
    <property type="protein sequence ID" value="OQV15430.1"/>
    <property type="molecule type" value="Genomic_DNA"/>
</dbReference>
<dbReference type="CDD" id="cd16517">
    <property type="entry name" value="RING-HC_MAT1"/>
    <property type="match status" value="1"/>
</dbReference>
<dbReference type="Pfam" id="PF17121">
    <property type="entry name" value="zf-C3HC4_5"/>
    <property type="match status" value="1"/>
</dbReference>
<proteinExistence type="predicted"/>
<evidence type="ECO:0000256" key="8">
    <source>
        <dbReference type="ARBA" id="ARBA00077720"/>
    </source>
</evidence>
<evidence type="ECO:0000313" key="12">
    <source>
        <dbReference type="EMBL" id="OQV15430.1"/>
    </source>
</evidence>
<dbReference type="GO" id="GO:0016301">
    <property type="term" value="F:kinase activity"/>
    <property type="evidence" value="ECO:0007669"/>
    <property type="project" value="UniProtKB-KW"/>
</dbReference>
<dbReference type="FunFam" id="3.30.40.10:FF:000037">
    <property type="entry name" value="Cdk-activating kinase assembly factor MAT1, centre"/>
    <property type="match status" value="1"/>
</dbReference>
<dbReference type="InterPro" id="IPR001841">
    <property type="entry name" value="Znf_RING"/>
</dbReference>
<protein>
    <recommendedName>
        <fullName evidence="6">CDK-activating kinase assembly factor MAT1</fullName>
    </recommendedName>
    <alternativeName>
        <fullName evidence="9">CDK7/cyclin-H assembly factor</fullName>
    </alternativeName>
    <alternativeName>
        <fullName evidence="7">Menage a trois</fullName>
    </alternativeName>
    <alternativeName>
        <fullName evidence="8">RING finger protein MAT1</fullName>
    </alternativeName>
</protein>
<reference evidence="13" key="1">
    <citation type="submission" date="2017-01" db="EMBL/GenBank/DDBJ databases">
        <title>Comparative genomics of anhydrobiosis in the tardigrade Hypsibius dujardini.</title>
        <authorList>
            <person name="Yoshida Y."/>
            <person name="Koutsovoulos G."/>
            <person name="Laetsch D."/>
            <person name="Stevens L."/>
            <person name="Kumar S."/>
            <person name="Horikawa D."/>
            <person name="Ishino K."/>
            <person name="Komine S."/>
            <person name="Tomita M."/>
            <person name="Blaxter M."/>
            <person name="Arakawa K."/>
        </authorList>
    </citation>
    <scope>NUCLEOTIDE SEQUENCE [LARGE SCALE GENOMIC DNA]</scope>
    <source>
        <strain evidence="13">Z151</strain>
    </source>
</reference>
<evidence type="ECO:0000256" key="9">
    <source>
        <dbReference type="ARBA" id="ARBA00083888"/>
    </source>
</evidence>
<dbReference type="PANTHER" id="PTHR12683:SF13">
    <property type="entry name" value="CDK-ACTIVATING KINASE ASSEMBLY FACTOR MAT1"/>
    <property type="match status" value="1"/>
</dbReference>
<dbReference type="SMART" id="SM00184">
    <property type="entry name" value="RING"/>
    <property type="match status" value="1"/>
</dbReference>
<dbReference type="PROSITE" id="PS00518">
    <property type="entry name" value="ZF_RING_1"/>
    <property type="match status" value="1"/>
</dbReference>
<dbReference type="Pfam" id="PF25811">
    <property type="entry name" value="CAK-anch_MAT1"/>
    <property type="match status" value="1"/>
</dbReference>
<evidence type="ECO:0000313" key="13">
    <source>
        <dbReference type="Proteomes" id="UP000192578"/>
    </source>
</evidence>
<organism evidence="12 13">
    <name type="scientific">Hypsibius exemplaris</name>
    <name type="common">Freshwater tardigrade</name>
    <dbReference type="NCBI Taxonomy" id="2072580"/>
    <lineage>
        <taxon>Eukaryota</taxon>
        <taxon>Metazoa</taxon>
        <taxon>Ecdysozoa</taxon>
        <taxon>Tardigrada</taxon>
        <taxon>Eutardigrada</taxon>
        <taxon>Parachela</taxon>
        <taxon>Hypsibioidea</taxon>
        <taxon>Hypsibiidae</taxon>
        <taxon>Hypsibius</taxon>
    </lineage>
</organism>
<evidence type="ECO:0000256" key="10">
    <source>
        <dbReference type="PROSITE-ProRule" id="PRU00175"/>
    </source>
</evidence>
<evidence type="ECO:0000256" key="1">
    <source>
        <dbReference type="ARBA" id="ARBA00004123"/>
    </source>
</evidence>
<dbReference type="InterPro" id="IPR017907">
    <property type="entry name" value="Znf_RING_CS"/>
</dbReference>
<keyword evidence="5" id="KW-0539">Nucleus</keyword>
<evidence type="ECO:0000256" key="4">
    <source>
        <dbReference type="ARBA" id="ARBA00022833"/>
    </source>
</evidence>
<dbReference type="AlphaFoldDB" id="A0A1W0WJN1"/>
<keyword evidence="12" id="KW-0808">Transferase</keyword>
<evidence type="ECO:0000256" key="2">
    <source>
        <dbReference type="ARBA" id="ARBA00022723"/>
    </source>
</evidence>
<evidence type="ECO:0000256" key="6">
    <source>
        <dbReference type="ARBA" id="ARBA00074719"/>
    </source>
</evidence>
<keyword evidence="12" id="KW-0418">Kinase</keyword>
<dbReference type="GO" id="GO:0061575">
    <property type="term" value="F:cyclin-dependent protein serine/threonine kinase activator activity"/>
    <property type="evidence" value="ECO:0007669"/>
    <property type="project" value="InterPro"/>
</dbReference>
<dbReference type="PANTHER" id="PTHR12683">
    <property type="entry name" value="CDK-ACTIVATING KINASE ASSEMBLY FACTOR MAT1"/>
    <property type="match status" value="1"/>
</dbReference>
<accession>A0A1W0WJN1</accession>
<dbReference type="SUPFAM" id="SSF57850">
    <property type="entry name" value="RING/U-box"/>
    <property type="match status" value="1"/>
</dbReference>
<dbReference type="Proteomes" id="UP000192578">
    <property type="component" value="Unassembled WGS sequence"/>
</dbReference>
<keyword evidence="4" id="KW-0862">Zinc</keyword>
<dbReference type="GO" id="GO:0008270">
    <property type="term" value="F:zinc ion binding"/>
    <property type="evidence" value="ECO:0007669"/>
    <property type="project" value="UniProtKB-KW"/>
</dbReference>
<dbReference type="Pfam" id="PF06391">
    <property type="entry name" value="MAT1"/>
    <property type="match status" value="1"/>
</dbReference>
<dbReference type="InterPro" id="IPR015877">
    <property type="entry name" value="MAT1_centre"/>
</dbReference>
<dbReference type="GO" id="GO:0006289">
    <property type="term" value="P:nucleotide-excision repair"/>
    <property type="evidence" value="ECO:0007669"/>
    <property type="project" value="InterPro"/>
</dbReference>
<dbReference type="InterPro" id="IPR004575">
    <property type="entry name" value="MAT1/Tfb3"/>
</dbReference>
<keyword evidence="2" id="KW-0479">Metal-binding</keyword>
<dbReference type="PROSITE" id="PS50089">
    <property type="entry name" value="ZF_RING_2"/>
    <property type="match status" value="1"/>
</dbReference>
<keyword evidence="13" id="KW-1185">Reference proteome</keyword>
<name>A0A1W0WJN1_HYPEX</name>
<evidence type="ECO:0000259" key="11">
    <source>
        <dbReference type="PROSITE" id="PS50089"/>
    </source>
</evidence>
<dbReference type="GO" id="GO:0005675">
    <property type="term" value="C:transcription factor TFIIH holo complex"/>
    <property type="evidence" value="ECO:0007669"/>
    <property type="project" value="InterPro"/>
</dbReference>